<organism evidence="1 2">
    <name type="scientific">Carnegiea gigantea</name>
    <dbReference type="NCBI Taxonomy" id="171969"/>
    <lineage>
        <taxon>Eukaryota</taxon>
        <taxon>Viridiplantae</taxon>
        <taxon>Streptophyta</taxon>
        <taxon>Embryophyta</taxon>
        <taxon>Tracheophyta</taxon>
        <taxon>Spermatophyta</taxon>
        <taxon>Magnoliopsida</taxon>
        <taxon>eudicotyledons</taxon>
        <taxon>Gunneridae</taxon>
        <taxon>Pentapetalae</taxon>
        <taxon>Caryophyllales</taxon>
        <taxon>Cactineae</taxon>
        <taxon>Cactaceae</taxon>
        <taxon>Cactoideae</taxon>
        <taxon>Echinocereeae</taxon>
        <taxon>Carnegiea</taxon>
    </lineage>
</organism>
<sequence>MPVFVATVSRSLKNPRRPGQTSLPSAGTITAAQLVGEYLWYPTASHCGPTRLRLTFDPGLPLETMWGGRFKSFRERVLANLEKMKAVVHGRHAIGELRFSPAMGASVANQIEWSKMCHWIWKNTWATVMKVMRMISSTKYNRLVRRKVDHLLEVFTPTLESVQVKVEVLNALAVLRTREETRAQPRSSIYQQVLMKLRQHPGVATSGLDFIFSVMECIRREKDANYFAIFDDVDISKYLTNDEEERPVEFTPKTPKDDRWGKWGNFHTLSAKWPYRSQHEVPPYIA</sequence>
<proteinExistence type="predicted"/>
<evidence type="ECO:0000313" key="2">
    <source>
        <dbReference type="Proteomes" id="UP001153076"/>
    </source>
</evidence>
<evidence type="ECO:0000313" key="1">
    <source>
        <dbReference type="EMBL" id="KAJ8429840.1"/>
    </source>
</evidence>
<dbReference type="AlphaFoldDB" id="A0A9Q1Q665"/>
<protein>
    <submittedName>
        <fullName evidence="1">Uncharacterized protein</fullName>
    </submittedName>
</protein>
<comment type="caution">
    <text evidence="1">The sequence shown here is derived from an EMBL/GenBank/DDBJ whole genome shotgun (WGS) entry which is preliminary data.</text>
</comment>
<keyword evidence="2" id="KW-1185">Reference proteome</keyword>
<dbReference type="Proteomes" id="UP001153076">
    <property type="component" value="Unassembled WGS sequence"/>
</dbReference>
<name>A0A9Q1Q665_9CARY</name>
<accession>A0A9Q1Q665</accession>
<reference evidence="1" key="1">
    <citation type="submission" date="2022-04" db="EMBL/GenBank/DDBJ databases">
        <title>Carnegiea gigantea Genome sequencing and assembly v2.</title>
        <authorList>
            <person name="Copetti D."/>
            <person name="Sanderson M.J."/>
            <person name="Burquez A."/>
            <person name="Wojciechowski M.F."/>
        </authorList>
    </citation>
    <scope>NUCLEOTIDE SEQUENCE</scope>
    <source>
        <strain evidence="1">SGP5-SGP5p</strain>
        <tissue evidence="1">Aerial part</tissue>
    </source>
</reference>
<gene>
    <name evidence="1" type="ORF">Cgig2_001127</name>
</gene>
<dbReference type="EMBL" id="JAKOGI010000854">
    <property type="protein sequence ID" value="KAJ8429840.1"/>
    <property type="molecule type" value="Genomic_DNA"/>
</dbReference>